<comment type="caution">
    <text evidence="1">The sequence shown here is derived from an EMBL/GenBank/DDBJ whole genome shotgun (WGS) entry which is preliminary data.</text>
</comment>
<dbReference type="Proteomes" id="UP000502823">
    <property type="component" value="Unassembled WGS sequence"/>
</dbReference>
<dbReference type="OrthoDB" id="6572822at2759"/>
<evidence type="ECO:0000313" key="2">
    <source>
        <dbReference type="Proteomes" id="UP000502823"/>
    </source>
</evidence>
<protein>
    <recommendedName>
        <fullName evidence="3">Mos1 transposase HTH domain-containing protein</fullName>
    </recommendedName>
</protein>
<evidence type="ECO:0008006" key="3">
    <source>
        <dbReference type="Google" id="ProtNLM"/>
    </source>
</evidence>
<reference evidence="2" key="1">
    <citation type="submission" date="2020-01" db="EMBL/GenBank/DDBJ databases">
        <title>Draft genome sequence of the Termite Coptotermes fromosanus.</title>
        <authorList>
            <person name="Itakura S."/>
            <person name="Yosikawa Y."/>
            <person name="Umezawa K."/>
        </authorList>
    </citation>
    <scope>NUCLEOTIDE SEQUENCE [LARGE SCALE GENOMIC DNA]</scope>
</reference>
<evidence type="ECO:0000313" key="1">
    <source>
        <dbReference type="EMBL" id="GFG39392.1"/>
    </source>
</evidence>
<keyword evidence="2" id="KW-1185">Reference proteome</keyword>
<dbReference type="InParanoid" id="A0A6L2Q7A1"/>
<organism evidence="1 2">
    <name type="scientific">Coptotermes formosanus</name>
    <name type="common">Formosan subterranean termite</name>
    <dbReference type="NCBI Taxonomy" id="36987"/>
    <lineage>
        <taxon>Eukaryota</taxon>
        <taxon>Metazoa</taxon>
        <taxon>Ecdysozoa</taxon>
        <taxon>Arthropoda</taxon>
        <taxon>Hexapoda</taxon>
        <taxon>Insecta</taxon>
        <taxon>Pterygota</taxon>
        <taxon>Neoptera</taxon>
        <taxon>Polyneoptera</taxon>
        <taxon>Dictyoptera</taxon>
        <taxon>Blattodea</taxon>
        <taxon>Blattoidea</taxon>
        <taxon>Termitoidae</taxon>
        <taxon>Rhinotermitidae</taxon>
        <taxon>Coptotermes</taxon>
    </lineage>
</organism>
<accession>A0A6L2Q7A1</accession>
<sequence>MAKWYHEFTAGRRDVHDDKRSGRPSVVTDCFIQKIEEKIHADRRITMDELHEQCSEVSRTVRYETSQLNSHANWAYDGKTWRKS</sequence>
<dbReference type="AlphaFoldDB" id="A0A6L2Q7A1"/>
<dbReference type="EMBL" id="BLKM01000900">
    <property type="protein sequence ID" value="GFG39392.1"/>
    <property type="molecule type" value="Genomic_DNA"/>
</dbReference>
<name>A0A6L2Q7A1_COPFO</name>
<proteinExistence type="predicted"/>
<gene>
    <name evidence="1" type="ORF">Cfor_08341</name>
</gene>